<evidence type="ECO:0000313" key="5">
    <source>
        <dbReference type="EMBL" id="GAJ38910.1"/>
    </source>
</evidence>
<dbReference type="GeneID" id="301192031"/>
<proteinExistence type="inferred from homology"/>
<comment type="similarity">
    <text evidence="1">Belongs to the glycosyl hydrolase 13 family.</text>
</comment>
<sequence length="116" mass="13835">MKRTWWKEAVVYQVYWRSFYDSNGDGVGDLQGVIENYGTFHDYTENEPYIYAYTRELDDVRWLIVLNHCDHANDYKLPVSLAAYKREVVLGNYPDIQENGSVLHMRPHEARIYRLI</sequence>
<accession>A0A023DC89</accession>
<dbReference type="PANTHER" id="PTHR10357:SF178">
    <property type="entry name" value="OLIGO-1,6-GLUCOSIDASE 3-RELATED"/>
    <property type="match status" value="1"/>
</dbReference>
<keyword evidence="2" id="KW-0378">Hydrolase</keyword>
<evidence type="ECO:0000256" key="3">
    <source>
        <dbReference type="ARBA" id="ARBA00023295"/>
    </source>
</evidence>
<dbReference type="InterPro" id="IPR013780">
    <property type="entry name" value="Glyco_hydro_b"/>
</dbReference>
<name>A0A023DC89_9BACL</name>
<comment type="caution">
    <text evidence="5">The sequence shown here is derived from an EMBL/GenBank/DDBJ whole genome shotgun (WGS) entry which is preliminary data.</text>
</comment>
<gene>
    <name evidence="5" type="ORF">GCA01S_010_00370</name>
</gene>
<evidence type="ECO:0000259" key="4">
    <source>
        <dbReference type="Pfam" id="PF16657"/>
    </source>
</evidence>
<reference evidence="5 6" key="1">
    <citation type="submission" date="2014-04" db="EMBL/GenBank/DDBJ databases">
        <title>Whole genome shotgun sequence of Geobacillus caldoxylosilyticus NBRC 107762.</title>
        <authorList>
            <person name="Hosoyama A."/>
            <person name="Hosoyama Y."/>
            <person name="Katano-Makiyama Y."/>
            <person name="Tsuchikane K."/>
            <person name="Ohji S."/>
            <person name="Ichikawa N."/>
            <person name="Yamazoe A."/>
            <person name="Fujita N."/>
        </authorList>
    </citation>
    <scope>NUCLEOTIDE SEQUENCE [LARGE SCALE GENOMIC DNA]</scope>
    <source>
        <strain evidence="5 6">NBRC 107762</strain>
    </source>
</reference>
<feature type="domain" description="Maltogenic amylase-like C-terminal" evidence="4">
    <location>
        <begin position="45"/>
        <end position="112"/>
    </location>
</feature>
<organism evidence="5 6">
    <name type="scientific">Parageobacillus caldoxylosilyticus NBRC 107762</name>
    <dbReference type="NCBI Taxonomy" id="1220594"/>
    <lineage>
        <taxon>Bacteria</taxon>
        <taxon>Bacillati</taxon>
        <taxon>Bacillota</taxon>
        <taxon>Bacilli</taxon>
        <taxon>Bacillales</taxon>
        <taxon>Anoxybacillaceae</taxon>
        <taxon>Saccharococcus</taxon>
    </lineage>
</organism>
<protein>
    <recommendedName>
        <fullName evidence="4">Maltogenic amylase-like C-terminal domain-containing protein</fullName>
    </recommendedName>
</protein>
<dbReference type="Proteomes" id="UP000023561">
    <property type="component" value="Unassembled WGS sequence"/>
</dbReference>
<keyword evidence="6" id="KW-1185">Reference proteome</keyword>
<dbReference type="InterPro" id="IPR032091">
    <property type="entry name" value="Malt_amylase-like_C"/>
</dbReference>
<dbReference type="PANTHER" id="PTHR10357">
    <property type="entry name" value="ALPHA-AMYLASE FAMILY MEMBER"/>
    <property type="match status" value="1"/>
</dbReference>
<dbReference type="SUPFAM" id="SSF51011">
    <property type="entry name" value="Glycosyl hydrolase domain"/>
    <property type="match status" value="1"/>
</dbReference>
<evidence type="ECO:0000256" key="2">
    <source>
        <dbReference type="ARBA" id="ARBA00022801"/>
    </source>
</evidence>
<dbReference type="SUPFAM" id="SSF51445">
    <property type="entry name" value="(Trans)glycosidases"/>
    <property type="match status" value="1"/>
</dbReference>
<dbReference type="GO" id="GO:0009313">
    <property type="term" value="P:oligosaccharide catabolic process"/>
    <property type="evidence" value="ECO:0007669"/>
    <property type="project" value="TreeGrafter"/>
</dbReference>
<dbReference type="GO" id="GO:0004556">
    <property type="term" value="F:alpha-amylase activity"/>
    <property type="evidence" value="ECO:0007669"/>
    <property type="project" value="TreeGrafter"/>
</dbReference>
<evidence type="ECO:0000313" key="6">
    <source>
        <dbReference type="Proteomes" id="UP000023561"/>
    </source>
</evidence>
<dbReference type="Gene3D" id="2.60.40.1180">
    <property type="entry name" value="Golgi alpha-mannosidase II"/>
    <property type="match status" value="1"/>
</dbReference>
<dbReference type="EMBL" id="BAWO01000010">
    <property type="protein sequence ID" value="GAJ38910.1"/>
    <property type="molecule type" value="Genomic_DNA"/>
</dbReference>
<dbReference type="Gene3D" id="3.20.20.80">
    <property type="entry name" value="Glycosidases"/>
    <property type="match status" value="1"/>
</dbReference>
<dbReference type="Pfam" id="PF16657">
    <property type="entry name" value="Malt_amylase_C"/>
    <property type="match status" value="1"/>
</dbReference>
<dbReference type="FunFam" id="2.60.40.1180:FF:000007">
    <property type="entry name" value="Sucrose isomerase"/>
    <property type="match status" value="1"/>
</dbReference>
<keyword evidence="3" id="KW-0326">Glycosidase</keyword>
<dbReference type="AlphaFoldDB" id="A0A023DC89"/>
<dbReference type="InterPro" id="IPR017853">
    <property type="entry name" value="GH"/>
</dbReference>
<evidence type="ECO:0000256" key="1">
    <source>
        <dbReference type="ARBA" id="ARBA00008061"/>
    </source>
</evidence>
<dbReference type="RefSeq" id="WP_042407482.1">
    <property type="nucleotide sequence ID" value="NZ_BAWO01000010.1"/>
</dbReference>